<gene>
    <name evidence="1" type="ORF">ACFQPE_21020</name>
</gene>
<accession>A0ABD6AFC1</accession>
<dbReference type="RefSeq" id="WP_276306846.1">
    <property type="nucleotide sequence ID" value="NZ_CP119995.1"/>
</dbReference>
<evidence type="ECO:0000313" key="1">
    <source>
        <dbReference type="EMBL" id="MFC7319255.1"/>
    </source>
</evidence>
<dbReference type="Proteomes" id="UP001596547">
    <property type="component" value="Unassembled WGS sequence"/>
</dbReference>
<proteinExistence type="predicted"/>
<dbReference type="GeneID" id="79318108"/>
<evidence type="ECO:0000313" key="2">
    <source>
        <dbReference type="Proteomes" id="UP001596547"/>
    </source>
</evidence>
<dbReference type="AlphaFoldDB" id="A0ABD6AFC1"/>
<dbReference type="EMBL" id="JBHTBF010000006">
    <property type="protein sequence ID" value="MFC7319255.1"/>
    <property type="molecule type" value="Genomic_DNA"/>
</dbReference>
<sequence length="71" mass="7877">MSSKRDLERRIDALESPELADGIDSDLPDYGGFDVIYGDEERDDTAEGYTLVADGQSRRGTAWEIWAPPAD</sequence>
<reference evidence="1 2" key="1">
    <citation type="journal article" date="2019" name="Int. J. Syst. Evol. Microbiol.">
        <title>The Global Catalogue of Microorganisms (GCM) 10K type strain sequencing project: providing services to taxonomists for standard genome sequencing and annotation.</title>
        <authorList>
            <consortium name="The Broad Institute Genomics Platform"/>
            <consortium name="The Broad Institute Genome Sequencing Center for Infectious Disease"/>
            <person name="Wu L."/>
            <person name="Ma J."/>
        </authorList>
    </citation>
    <scope>NUCLEOTIDE SEQUENCE [LARGE SCALE GENOMIC DNA]</scope>
    <source>
        <strain evidence="1 2">PSR21</strain>
    </source>
</reference>
<keyword evidence="2" id="KW-1185">Reference proteome</keyword>
<organism evidence="1 2">
    <name type="scientific">Halomarina halobia</name>
    <dbReference type="NCBI Taxonomy" id="3033386"/>
    <lineage>
        <taxon>Archaea</taxon>
        <taxon>Methanobacteriati</taxon>
        <taxon>Methanobacteriota</taxon>
        <taxon>Stenosarchaea group</taxon>
        <taxon>Halobacteria</taxon>
        <taxon>Halobacteriales</taxon>
        <taxon>Natronomonadaceae</taxon>
        <taxon>Halomarina</taxon>
    </lineage>
</organism>
<protein>
    <submittedName>
        <fullName evidence="1">Uncharacterized protein</fullName>
    </submittedName>
</protein>
<comment type="caution">
    <text evidence="1">The sequence shown here is derived from an EMBL/GenBank/DDBJ whole genome shotgun (WGS) entry which is preliminary data.</text>
</comment>
<name>A0ABD6AFC1_9EURY</name>